<dbReference type="AlphaFoldDB" id="A0AAD6Y2Y7"/>
<keyword evidence="2" id="KW-0812">Transmembrane</keyword>
<proteinExistence type="predicted"/>
<comment type="caution">
    <text evidence="3">The sequence shown here is derived from an EMBL/GenBank/DDBJ whole genome shotgun (WGS) entry which is preliminary data.</text>
</comment>
<feature type="region of interest" description="Disordered" evidence="1">
    <location>
        <begin position="495"/>
        <end position="520"/>
    </location>
</feature>
<feature type="compositionally biased region" description="Polar residues" evidence="1">
    <location>
        <begin position="510"/>
        <end position="520"/>
    </location>
</feature>
<evidence type="ECO:0000313" key="4">
    <source>
        <dbReference type="Proteomes" id="UP001219525"/>
    </source>
</evidence>
<protein>
    <submittedName>
        <fullName evidence="3">Uncharacterized protein</fullName>
    </submittedName>
</protein>
<accession>A0AAD6Y2Y7</accession>
<keyword evidence="4" id="KW-1185">Reference proteome</keyword>
<organism evidence="3 4">
    <name type="scientific">Mycena pura</name>
    <dbReference type="NCBI Taxonomy" id="153505"/>
    <lineage>
        <taxon>Eukaryota</taxon>
        <taxon>Fungi</taxon>
        <taxon>Dikarya</taxon>
        <taxon>Basidiomycota</taxon>
        <taxon>Agaricomycotina</taxon>
        <taxon>Agaricomycetes</taxon>
        <taxon>Agaricomycetidae</taxon>
        <taxon>Agaricales</taxon>
        <taxon>Marasmiineae</taxon>
        <taxon>Mycenaceae</taxon>
        <taxon>Mycena</taxon>
    </lineage>
</organism>
<sequence>MALESLNAGFRRSWEDIPNVMRMAPPFGSLRPPPLISPRFRAGSSARLNLRRDVGEGAGRQIPPHSFASQNGRYSIVPLLLNWWWSRRSSPIVNPTRFVAMVLRRITARDGDCDLTGFVMARPPFTITTSILTPGQGLRRTNVLAPVFSTSYGLHVMLAYPSQKIQRSVPYFVCERTSTDLGWSWDDYSNKFDCSSLPQQFASPFIVSTSIANGRESISILGFLDGLCHPRAHGFQLGSGLSLRPWTFIHTNPGSASENLKHFISRFDYHRGHGDLTPSRLEHLPTGPTIRTQAGKILHPLLMNLFSAGAVAGIVLGICLMVSVAVFIYLRMRRHRRREQPEAAGDVSPISPYTAYTSSPGAWNANAKVVSAQPRRTAHWHPAILEPPSTASSPATPSVPLDARAWNVPGAPGNVLPFGRRHPQPESRAVQRRTDLDNAHASTDSTVTASAHVHAYPAGGSNARALSTVGASNAAPDPDVVLQLRAMAARVRELEAHVESESPPGYSGHGRSSTRVSRQS</sequence>
<feature type="transmembrane region" description="Helical" evidence="2">
    <location>
        <begin position="301"/>
        <end position="330"/>
    </location>
</feature>
<reference evidence="3" key="1">
    <citation type="submission" date="2023-03" db="EMBL/GenBank/DDBJ databases">
        <title>Massive genome expansion in bonnet fungi (Mycena s.s.) driven by repeated elements and novel gene families across ecological guilds.</title>
        <authorList>
            <consortium name="Lawrence Berkeley National Laboratory"/>
            <person name="Harder C.B."/>
            <person name="Miyauchi S."/>
            <person name="Viragh M."/>
            <person name="Kuo A."/>
            <person name="Thoen E."/>
            <person name="Andreopoulos B."/>
            <person name="Lu D."/>
            <person name="Skrede I."/>
            <person name="Drula E."/>
            <person name="Henrissat B."/>
            <person name="Morin E."/>
            <person name="Kohler A."/>
            <person name="Barry K."/>
            <person name="LaButti K."/>
            <person name="Morin E."/>
            <person name="Salamov A."/>
            <person name="Lipzen A."/>
            <person name="Mereny Z."/>
            <person name="Hegedus B."/>
            <person name="Baldrian P."/>
            <person name="Stursova M."/>
            <person name="Weitz H."/>
            <person name="Taylor A."/>
            <person name="Grigoriev I.V."/>
            <person name="Nagy L.G."/>
            <person name="Martin F."/>
            <person name="Kauserud H."/>
        </authorList>
    </citation>
    <scope>NUCLEOTIDE SEQUENCE</scope>
    <source>
        <strain evidence="3">9144</strain>
    </source>
</reference>
<keyword evidence="2" id="KW-1133">Transmembrane helix</keyword>
<evidence type="ECO:0000256" key="1">
    <source>
        <dbReference type="SAM" id="MobiDB-lite"/>
    </source>
</evidence>
<dbReference type="Proteomes" id="UP001219525">
    <property type="component" value="Unassembled WGS sequence"/>
</dbReference>
<name>A0AAD6Y2Y7_9AGAR</name>
<keyword evidence="2" id="KW-0472">Membrane</keyword>
<evidence type="ECO:0000313" key="3">
    <source>
        <dbReference type="EMBL" id="KAJ7196653.1"/>
    </source>
</evidence>
<gene>
    <name evidence="3" type="ORF">GGX14DRAFT_403116</name>
</gene>
<evidence type="ECO:0000256" key="2">
    <source>
        <dbReference type="SAM" id="Phobius"/>
    </source>
</evidence>
<dbReference type="EMBL" id="JARJCW010000082">
    <property type="protein sequence ID" value="KAJ7196653.1"/>
    <property type="molecule type" value="Genomic_DNA"/>
</dbReference>